<name>A0A9D1ZIS9_9BACE</name>
<dbReference type="EMBL" id="DXCV01000046">
    <property type="protein sequence ID" value="HIY88339.1"/>
    <property type="molecule type" value="Genomic_DNA"/>
</dbReference>
<dbReference type="AlphaFoldDB" id="A0A9D1ZIS9"/>
<reference evidence="1" key="2">
    <citation type="submission" date="2021-04" db="EMBL/GenBank/DDBJ databases">
        <authorList>
            <person name="Gilroy R."/>
        </authorList>
    </citation>
    <scope>NUCLEOTIDE SEQUENCE</scope>
    <source>
        <strain evidence="1">Gambia2-208</strain>
    </source>
</reference>
<evidence type="ECO:0000313" key="2">
    <source>
        <dbReference type="Proteomes" id="UP000886851"/>
    </source>
</evidence>
<sequence>MMKVRIWMGMFLIFLCSFSQTKGIMNLRGVVYDVGLNFTPESCSVDTFDIDLVKYDISVIANILRANAIRIEGEDIGRLTAAAEVASDLG</sequence>
<reference evidence="1" key="1">
    <citation type="journal article" date="2021" name="PeerJ">
        <title>Extensive microbial diversity within the chicken gut microbiome revealed by metagenomics and culture.</title>
        <authorList>
            <person name="Gilroy R."/>
            <person name="Ravi A."/>
            <person name="Getino M."/>
            <person name="Pursley I."/>
            <person name="Horton D.L."/>
            <person name="Alikhan N.F."/>
            <person name="Baker D."/>
            <person name="Gharbi K."/>
            <person name="Hall N."/>
            <person name="Watson M."/>
            <person name="Adriaenssens E.M."/>
            <person name="Foster-Nyarko E."/>
            <person name="Jarju S."/>
            <person name="Secka A."/>
            <person name="Antonio M."/>
            <person name="Oren A."/>
            <person name="Chaudhuri R.R."/>
            <person name="La Ragione R."/>
            <person name="Hildebrand F."/>
            <person name="Pallen M.J."/>
        </authorList>
    </citation>
    <scope>NUCLEOTIDE SEQUENCE</scope>
    <source>
        <strain evidence="1">Gambia2-208</strain>
    </source>
</reference>
<proteinExistence type="predicted"/>
<organism evidence="1 2">
    <name type="scientific">Candidatus Bacteroides pullicola</name>
    <dbReference type="NCBI Taxonomy" id="2838475"/>
    <lineage>
        <taxon>Bacteria</taxon>
        <taxon>Pseudomonadati</taxon>
        <taxon>Bacteroidota</taxon>
        <taxon>Bacteroidia</taxon>
        <taxon>Bacteroidales</taxon>
        <taxon>Bacteroidaceae</taxon>
        <taxon>Bacteroides</taxon>
    </lineage>
</organism>
<accession>A0A9D1ZIS9</accession>
<comment type="caution">
    <text evidence="1">The sequence shown here is derived from an EMBL/GenBank/DDBJ whole genome shotgun (WGS) entry which is preliminary data.</text>
</comment>
<evidence type="ECO:0000313" key="1">
    <source>
        <dbReference type="EMBL" id="HIY88339.1"/>
    </source>
</evidence>
<dbReference type="Proteomes" id="UP000886851">
    <property type="component" value="Unassembled WGS sequence"/>
</dbReference>
<gene>
    <name evidence="1" type="ORF">H9824_06520</name>
</gene>
<protein>
    <submittedName>
        <fullName evidence="1">Uncharacterized protein</fullName>
    </submittedName>
</protein>